<dbReference type="PANTHER" id="PTHR46601:SF1">
    <property type="entry name" value="ADF-H DOMAIN-CONTAINING PROTEIN"/>
    <property type="match status" value="1"/>
</dbReference>
<sequence>MYKECSLCAQKKVPVVITDGNKEVNWKQWKSVKEKRTMKDKEEKEIVLTVKKDEYGTLNELVDLFEEQFPRYQRHMFNVINQYKHYKVLKENPGSTECFCHVDFAENYAGKMTSEIQSMHFGASKPQITIHTGFYTVGGKKDIVTFCGVSDSLQHDPSSIWAFLKPILRSIKQKHPHIDTIHFFSDGLTFQYRQKANFFLLSTEIFNEGFSKATWNFHEAGHGKGIPDGIGGTLKRSADLTIRQGKVDIMNAQQFIDAFTPSSTSIYLYKVDQSDIDTVGESLKNVNLKTVPGTMKLHQVITNVSCTIRFREVSCTPFATCVTNGRPKSVPVTHWSRRFICSTFEELEKECLSCDVADVVGHPRFIIDDALDVDDGAIEMFPEDVPDNQSRFPISVRADGDCLPASGSVYAYGHDKCPNELRARIVIELTLNKAYYLEEKNLRKGLSEFEPKTRNHVKKSFAMYSDGYIPGITLSDEIIETINEREVMDMSKPKSFMGIWQLCALSSVLKMPLFSVYPKLGNPVLRKDLHRLLLPREMGTCSETAYVLWTTTRNDMSFFVPNHFVPVLPIASLEDEYETVATVNKTTELNVKNDSDDQVLYEEESAECRLRAQESKRRSTDNLDDISKCKRVDETGQRRENRTKDKVDPKVESSENEMHYKNDENTESVMRVNGETEKEKKNNESEKNVESVVKVGETVYKKEKDGRLETKMRKEDSIESSNC</sequence>
<accession>A0AA89CBW3</accession>
<organism evidence="2 3">
    <name type="scientific">Pinctada imbricata</name>
    <name type="common">Atlantic pearl-oyster</name>
    <name type="synonym">Pinctada martensii</name>
    <dbReference type="NCBI Taxonomy" id="66713"/>
    <lineage>
        <taxon>Eukaryota</taxon>
        <taxon>Metazoa</taxon>
        <taxon>Spiralia</taxon>
        <taxon>Lophotrochozoa</taxon>
        <taxon>Mollusca</taxon>
        <taxon>Bivalvia</taxon>
        <taxon>Autobranchia</taxon>
        <taxon>Pteriomorphia</taxon>
        <taxon>Pterioida</taxon>
        <taxon>Pterioidea</taxon>
        <taxon>Pteriidae</taxon>
        <taxon>Pinctada</taxon>
    </lineage>
</organism>
<evidence type="ECO:0000256" key="1">
    <source>
        <dbReference type="SAM" id="MobiDB-lite"/>
    </source>
</evidence>
<feature type="compositionally biased region" description="Basic and acidic residues" evidence="1">
    <location>
        <begin position="699"/>
        <end position="717"/>
    </location>
</feature>
<dbReference type="InterPro" id="IPR047273">
    <property type="entry name" value="VRTN_OTU_dom"/>
</dbReference>
<evidence type="ECO:0000313" key="2">
    <source>
        <dbReference type="EMBL" id="KAK3108762.1"/>
    </source>
</evidence>
<reference evidence="2" key="1">
    <citation type="submission" date="2019-08" db="EMBL/GenBank/DDBJ databases">
        <title>The improved chromosome-level genome for the pearl oyster Pinctada fucata martensii using PacBio sequencing and Hi-C.</title>
        <authorList>
            <person name="Zheng Z."/>
        </authorList>
    </citation>
    <scope>NUCLEOTIDE SEQUENCE</scope>
    <source>
        <strain evidence="2">ZZ-2019</strain>
        <tissue evidence="2">Adductor muscle</tissue>
    </source>
</reference>
<dbReference type="EMBL" id="VSWD01000001">
    <property type="protein sequence ID" value="KAK3108762.1"/>
    <property type="molecule type" value="Genomic_DNA"/>
</dbReference>
<protein>
    <submittedName>
        <fullName evidence="2">Uncharacterized protein</fullName>
    </submittedName>
</protein>
<dbReference type="CDD" id="cd22791">
    <property type="entry name" value="OTU_VRTN"/>
    <property type="match status" value="1"/>
</dbReference>
<dbReference type="AlphaFoldDB" id="A0AA89CBW3"/>
<comment type="caution">
    <text evidence="2">The sequence shown here is derived from an EMBL/GenBank/DDBJ whole genome shotgun (WGS) entry which is preliminary data.</text>
</comment>
<feature type="region of interest" description="Disordered" evidence="1">
    <location>
        <begin position="628"/>
        <end position="723"/>
    </location>
</feature>
<dbReference type="Proteomes" id="UP001186944">
    <property type="component" value="Unassembled WGS sequence"/>
</dbReference>
<proteinExistence type="predicted"/>
<gene>
    <name evidence="2" type="ORF">FSP39_015119</name>
</gene>
<dbReference type="PANTHER" id="PTHR46601">
    <property type="entry name" value="ULP_PROTEASE DOMAIN-CONTAINING PROTEIN"/>
    <property type="match status" value="1"/>
</dbReference>
<name>A0AA89CBW3_PINIB</name>
<feature type="compositionally biased region" description="Basic and acidic residues" evidence="1">
    <location>
        <begin position="628"/>
        <end position="664"/>
    </location>
</feature>
<feature type="compositionally biased region" description="Basic and acidic residues" evidence="1">
    <location>
        <begin position="674"/>
        <end position="689"/>
    </location>
</feature>
<evidence type="ECO:0000313" key="3">
    <source>
        <dbReference type="Proteomes" id="UP001186944"/>
    </source>
</evidence>
<keyword evidence="3" id="KW-1185">Reference proteome</keyword>